<dbReference type="EMBL" id="MSCW01000011">
    <property type="protein sequence ID" value="ONF42374.1"/>
    <property type="molecule type" value="Genomic_DNA"/>
</dbReference>
<dbReference type="OrthoDB" id="6372176at2"/>
<proteinExistence type="predicted"/>
<sequence length="117" mass="12747">MRRLLAGIGLLLVVSAPLWADDDLDVTMRMVVDDDELTRSVVREIPLPVPETPAQGLGRGGSAAEAASEARERGRALGQDMRERAKEAHDLGKSRPELPEPARDARNRLPEPARPGH</sequence>
<evidence type="ECO:0000313" key="4">
    <source>
        <dbReference type="Proteomes" id="UP000189339"/>
    </source>
</evidence>
<protein>
    <submittedName>
        <fullName evidence="3">Uncharacterized protein</fullName>
    </submittedName>
</protein>
<reference evidence="3 4" key="1">
    <citation type="submission" date="2016-12" db="EMBL/GenBank/DDBJ databases">
        <title>Marinobacter lutaoensis whole genome sequencing.</title>
        <authorList>
            <person name="Verma A."/>
            <person name="Krishnamurthi S."/>
        </authorList>
    </citation>
    <scope>NUCLEOTIDE SEQUENCE [LARGE SCALE GENOMIC DNA]</scope>
    <source>
        <strain evidence="3 4">T5054</strain>
    </source>
</reference>
<feature type="signal peptide" evidence="2">
    <location>
        <begin position="1"/>
        <end position="20"/>
    </location>
</feature>
<evidence type="ECO:0000256" key="1">
    <source>
        <dbReference type="SAM" id="MobiDB-lite"/>
    </source>
</evidence>
<feature type="compositionally biased region" description="Basic and acidic residues" evidence="1">
    <location>
        <begin position="68"/>
        <end position="111"/>
    </location>
</feature>
<organism evidence="3 4">
    <name type="scientific">Marinobacter lutaoensis</name>
    <dbReference type="NCBI Taxonomy" id="135739"/>
    <lineage>
        <taxon>Bacteria</taxon>
        <taxon>Pseudomonadati</taxon>
        <taxon>Pseudomonadota</taxon>
        <taxon>Gammaproteobacteria</taxon>
        <taxon>Pseudomonadales</taxon>
        <taxon>Marinobacteraceae</taxon>
        <taxon>Marinobacter</taxon>
    </lineage>
</organism>
<name>A0A1V2DNZ2_9GAMM</name>
<evidence type="ECO:0000256" key="2">
    <source>
        <dbReference type="SAM" id="SignalP"/>
    </source>
</evidence>
<feature type="chain" id="PRO_5043151212" evidence="2">
    <location>
        <begin position="21"/>
        <end position="117"/>
    </location>
</feature>
<accession>A0A1V2DNZ2</accession>
<gene>
    <name evidence="3" type="ORF">BTO32_16420</name>
</gene>
<dbReference type="AlphaFoldDB" id="A0A1V2DNZ2"/>
<keyword evidence="4" id="KW-1185">Reference proteome</keyword>
<dbReference type="Proteomes" id="UP000189339">
    <property type="component" value="Unassembled WGS sequence"/>
</dbReference>
<dbReference type="STRING" id="135739.BTO32_16420"/>
<evidence type="ECO:0000313" key="3">
    <source>
        <dbReference type="EMBL" id="ONF42374.1"/>
    </source>
</evidence>
<comment type="caution">
    <text evidence="3">The sequence shown here is derived from an EMBL/GenBank/DDBJ whole genome shotgun (WGS) entry which is preliminary data.</text>
</comment>
<dbReference type="RefSeq" id="WP_076725747.1">
    <property type="nucleotide sequence ID" value="NZ_JABWTC010000016.1"/>
</dbReference>
<keyword evidence="2" id="KW-0732">Signal</keyword>
<feature type="region of interest" description="Disordered" evidence="1">
    <location>
        <begin position="46"/>
        <end position="117"/>
    </location>
</feature>